<dbReference type="SUPFAM" id="SSF88723">
    <property type="entry name" value="PIN domain-like"/>
    <property type="match status" value="1"/>
</dbReference>
<dbReference type="AlphaFoldDB" id="A0A3S1AST1"/>
<dbReference type="InterPro" id="IPR029060">
    <property type="entry name" value="PIN-like_dom_sf"/>
</dbReference>
<sequence length="134" mass="14961">MKITFIDSGVLITAARAIKESSEKALAILEDDEREFASSAFLKLEVIPKATYNQKITEVEVYETFFDDVVYWASNLEQVMRDAYSIGCQYSLAAMDALHIAAALSVNASEFVTTEKPTKPMFRVSSIKIVSIYT</sequence>
<dbReference type="EMBL" id="RSCL01000028">
    <property type="protein sequence ID" value="RUS98595.1"/>
    <property type="molecule type" value="Genomic_DNA"/>
</dbReference>
<dbReference type="InterPro" id="IPR002716">
    <property type="entry name" value="PIN_dom"/>
</dbReference>
<accession>A0A3S1AST1</accession>
<name>A0A3S1AST1_9CYAN</name>
<dbReference type="Proteomes" id="UP000271624">
    <property type="component" value="Unassembled WGS sequence"/>
</dbReference>
<dbReference type="Pfam" id="PF01850">
    <property type="entry name" value="PIN"/>
    <property type="match status" value="1"/>
</dbReference>
<evidence type="ECO:0000259" key="1">
    <source>
        <dbReference type="Pfam" id="PF01850"/>
    </source>
</evidence>
<dbReference type="OrthoDB" id="5772197at2"/>
<reference evidence="2" key="2">
    <citation type="journal article" date="2019" name="Genome Biol. Evol.">
        <title>Day and night: Metabolic profiles and evolutionary relationships of six axenic non-marine cyanobacteria.</title>
        <authorList>
            <person name="Will S.E."/>
            <person name="Henke P."/>
            <person name="Boedeker C."/>
            <person name="Huang S."/>
            <person name="Brinkmann H."/>
            <person name="Rohde M."/>
            <person name="Jarek M."/>
            <person name="Friedl T."/>
            <person name="Seufert S."/>
            <person name="Schumacher M."/>
            <person name="Overmann J."/>
            <person name="Neumann-Schaal M."/>
            <person name="Petersen J."/>
        </authorList>
    </citation>
    <scope>NUCLEOTIDE SEQUENCE [LARGE SCALE GENOMIC DNA]</scope>
    <source>
        <strain evidence="2">PCC 7102</strain>
    </source>
</reference>
<evidence type="ECO:0000313" key="2">
    <source>
        <dbReference type="EMBL" id="RUS98595.1"/>
    </source>
</evidence>
<evidence type="ECO:0000313" key="3">
    <source>
        <dbReference type="Proteomes" id="UP000271624"/>
    </source>
</evidence>
<feature type="domain" description="PIN" evidence="1">
    <location>
        <begin position="5"/>
        <end position="113"/>
    </location>
</feature>
<dbReference type="RefSeq" id="WP_127086045.1">
    <property type="nucleotide sequence ID" value="NZ_RSCL01000028.1"/>
</dbReference>
<protein>
    <recommendedName>
        <fullName evidence="1">PIN domain-containing protein</fullName>
    </recommendedName>
</protein>
<keyword evidence="3" id="KW-1185">Reference proteome</keyword>
<gene>
    <name evidence="2" type="ORF">DSM106972_079810</name>
</gene>
<reference evidence="2" key="1">
    <citation type="submission" date="2018-12" db="EMBL/GenBank/DDBJ databases">
        <authorList>
            <person name="Will S."/>
            <person name="Neumann-Schaal M."/>
            <person name="Henke P."/>
        </authorList>
    </citation>
    <scope>NUCLEOTIDE SEQUENCE</scope>
    <source>
        <strain evidence="2">PCC 7102</strain>
    </source>
</reference>
<organism evidence="2 3">
    <name type="scientific">Dulcicalothrix desertica PCC 7102</name>
    <dbReference type="NCBI Taxonomy" id="232991"/>
    <lineage>
        <taxon>Bacteria</taxon>
        <taxon>Bacillati</taxon>
        <taxon>Cyanobacteriota</taxon>
        <taxon>Cyanophyceae</taxon>
        <taxon>Nostocales</taxon>
        <taxon>Calotrichaceae</taxon>
        <taxon>Dulcicalothrix</taxon>
    </lineage>
</organism>
<dbReference type="Gene3D" id="3.40.50.1010">
    <property type="entry name" value="5'-nuclease"/>
    <property type="match status" value="1"/>
</dbReference>
<proteinExistence type="predicted"/>
<comment type="caution">
    <text evidence="2">The sequence shown here is derived from an EMBL/GenBank/DDBJ whole genome shotgun (WGS) entry which is preliminary data.</text>
</comment>